<gene>
    <name evidence="3" type="ORF">VB739_07400</name>
</gene>
<dbReference type="GO" id="GO:0003677">
    <property type="term" value="F:DNA binding"/>
    <property type="evidence" value="ECO:0007669"/>
    <property type="project" value="UniProtKB-KW"/>
</dbReference>
<feature type="domain" description="SpoVT-AbrB" evidence="2">
    <location>
        <begin position="6"/>
        <end position="51"/>
    </location>
</feature>
<dbReference type="SMART" id="SM00966">
    <property type="entry name" value="SpoVT_AbrB"/>
    <property type="match status" value="1"/>
</dbReference>
<organism evidence="3 4">
    <name type="scientific">Cyanobium gracile UHCC 0281</name>
    <dbReference type="NCBI Taxonomy" id="3110309"/>
    <lineage>
        <taxon>Bacteria</taxon>
        <taxon>Bacillati</taxon>
        <taxon>Cyanobacteriota</taxon>
        <taxon>Cyanophyceae</taxon>
        <taxon>Synechococcales</taxon>
        <taxon>Prochlorococcaceae</taxon>
        <taxon>Cyanobium</taxon>
    </lineage>
</organism>
<dbReference type="PROSITE" id="PS51740">
    <property type="entry name" value="SPOVT_ABRB"/>
    <property type="match status" value="1"/>
</dbReference>
<dbReference type="InterPro" id="IPR007159">
    <property type="entry name" value="SpoVT-AbrB_dom"/>
</dbReference>
<protein>
    <submittedName>
        <fullName evidence="3">AbrB/MazE/SpoVT family DNA-binding domain-containing protein</fullName>
    </submittedName>
</protein>
<evidence type="ECO:0000256" key="1">
    <source>
        <dbReference type="PROSITE-ProRule" id="PRU01076"/>
    </source>
</evidence>
<dbReference type="NCBIfam" id="TIGR01439">
    <property type="entry name" value="lp_hng_hel_AbrB"/>
    <property type="match status" value="1"/>
</dbReference>
<accession>A0ABU5SV33</accession>
<dbReference type="SUPFAM" id="SSF89447">
    <property type="entry name" value="AbrB/MazE/MraZ-like"/>
    <property type="match status" value="1"/>
</dbReference>
<keyword evidence="1 3" id="KW-0238">DNA-binding</keyword>
<proteinExistence type="predicted"/>
<dbReference type="InterPro" id="IPR037914">
    <property type="entry name" value="SpoVT-AbrB_sf"/>
</dbReference>
<evidence type="ECO:0000259" key="2">
    <source>
        <dbReference type="PROSITE" id="PS51740"/>
    </source>
</evidence>
<dbReference type="EMBL" id="JAYGHY010000017">
    <property type="protein sequence ID" value="MEA5442373.1"/>
    <property type="molecule type" value="Genomic_DNA"/>
</dbReference>
<evidence type="ECO:0000313" key="4">
    <source>
        <dbReference type="Proteomes" id="UP001302329"/>
    </source>
</evidence>
<keyword evidence="4" id="KW-1185">Reference proteome</keyword>
<name>A0ABU5SV33_9CYAN</name>
<sequence length="86" mass="9310">MAGPKRDLLTVSSRGQITLPAGMRKHLGITPGSALIVEELDGELRLKPAAILELDHYSDAQIEEWDSADALSSAERNAMLQRLGGR</sequence>
<evidence type="ECO:0000313" key="3">
    <source>
        <dbReference type="EMBL" id="MEA5442373.1"/>
    </source>
</evidence>
<reference evidence="3 4" key="1">
    <citation type="submission" date="2023-12" db="EMBL/GenBank/DDBJ databases">
        <title>Baltic Sea Cyanobacteria.</title>
        <authorList>
            <person name="Delbaje E."/>
            <person name="Fewer D.P."/>
            <person name="Shishido T.K."/>
        </authorList>
    </citation>
    <scope>NUCLEOTIDE SEQUENCE [LARGE SCALE GENOMIC DNA]</scope>
    <source>
        <strain evidence="3 4">UHCC 0281</strain>
    </source>
</reference>
<dbReference type="Gene3D" id="2.10.260.10">
    <property type="match status" value="1"/>
</dbReference>
<comment type="caution">
    <text evidence="3">The sequence shown here is derived from an EMBL/GenBank/DDBJ whole genome shotgun (WGS) entry which is preliminary data.</text>
</comment>
<dbReference type="Proteomes" id="UP001302329">
    <property type="component" value="Unassembled WGS sequence"/>
</dbReference>
<dbReference type="RefSeq" id="WP_323356449.1">
    <property type="nucleotide sequence ID" value="NZ_JAYGHY010000017.1"/>
</dbReference>
<dbReference type="Pfam" id="PF04014">
    <property type="entry name" value="MazE_antitoxin"/>
    <property type="match status" value="1"/>
</dbReference>